<dbReference type="RefSeq" id="WP_166292033.1">
    <property type="nucleotide sequence ID" value="NZ_CP049863.1"/>
</dbReference>
<dbReference type="PANTHER" id="PTHR33558">
    <property type="entry name" value="GLUTAREDOXIN-LIKE PROTEIN C5ORF63 HOMOLOG"/>
    <property type="match status" value="1"/>
</dbReference>
<proteinExistence type="predicted"/>
<dbReference type="EMBL" id="CP049863">
    <property type="protein sequence ID" value="QIK63690.1"/>
    <property type="molecule type" value="Genomic_DNA"/>
</dbReference>
<dbReference type="Gene3D" id="3.40.30.10">
    <property type="entry name" value="Glutaredoxin"/>
    <property type="match status" value="1"/>
</dbReference>
<reference evidence="1 2" key="1">
    <citation type="submission" date="2020-03" db="EMBL/GenBank/DDBJ databases">
        <title>Leucobacter sp. nov., isolated from beetles.</title>
        <authorList>
            <person name="Hyun D.-W."/>
            <person name="Bae J.-W."/>
        </authorList>
    </citation>
    <scope>NUCLEOTIDE SEQUENCE [LARGE SCALE GENOMIC DNA]</scope>
    <source>
        <strain evidence="1 2">HDW9C</strain>
    </source>
</reference>
<evidence type="ECO:0000313" key="1">
    <source>
        <dbReference type="EMBL" id="QIK63690.1"/>
    </source>
</evidence>
<gene>
    <name evidence="1" type="ORF">G7068_11210</name>
</gene>
<dbReference type="Pfam" id="PF05768">
    <property type="entry name" value="Glrx-like"/>
    <property type="match status" value="1"/>
</dbReference>
<dbReference type="InterPro" id="IPR052565">
    <property type="entry name" value="Glutaredoxin-like_YDR286C"/>
</dbReference>
<name>A0A6G7XGF5_9MICO</name>
<dbReference type="KEGG" id="lvi:G7068_11210"/>
<sequence>MAAVNITLIGKPGCHLCDDAREVVEGVCSQLSERGIATELEELNILEDEQLARLYSEEIPVVRVGGKQHAIWRVDADKFERAILRVAQ</sequence>
<protein>
    <submittedName>
        <fullName evidence="1">Glutaredoxin family protein</fullName>
    </submittedName>
</protein>
<accession>A0A6G7XGF5</accession>
<dbReference type="SUPFAM" id="SSF52833">
    <property type="entry name" value="Thioredoxin-like"/>
    <property type="match status" value="1"/>
</dbReference>
<dbReference type="InterPro" id="IPR008554">
    <property type="entry name" value="Glutaredoxin-like"/>
</dbReference>
<dbReference type="AlphaFoldDB" id="A0A6G7XGF5"/>
<dbReference type="InterPro" id="IPR036249">
    <property type="entry name" value="Thioredoxin-like_sf"/>
</dbReference>
<evidence type="ECO:0000313" key="2">
    <source>
        <dbReference type="Proteomes" id="UP000502677"/>
    </source>
</evidence>
<organism evidence="1 2">
    <name type="scientific">Leucobacter viscericola</name>
    <dbReference type="NCBI Taxonomy" id="2714935"/>
    <lineage>
        <taxon>Bacteria</taxon>
        <taxon>Bacillati</taxon>
        <taxon>Actinomycetota</taxon>
        <taxon>Actinomycetes</taxon>
        <taxon>Micrococcales</taxon>
        <taxon>Microbacteriaceae</taxon>
        <taxon>Leucobacter</taxon>
    </lineage>
</organism>
<dbReference type="PANTHER" id="PTHR33558:SF1">
    <property type="entry name" value="GLUTAREDOXIN-LIKE PROTEIN C5ORF63 HOMOLOG"/>
    <property type="match status" value="1"/>
</dbReference>
<dbReference type="Proteomes" id="UP000502677">
    <property type="component" value="Chromosome"/>
</dbReference>
<keyword evidence="2" id="KW-1185">Reference proteome</keyword>